<dbReference type="Gene3D" id="1.20.120.1630">
    <property type="match status" value="1"/>
</dbReference>
<evidence type="ECO:0000313" key="6">
    <source>
        <dbReference type="EMBL" id="AUH35780.1"/>
    </source>
</evidence>
<gene>
    <name evidence="6" type="ORF">CUV01_19495</name>
</gene>
<dbReference type="KEGG" id="paro:CUV01_19495"/>
<comment type="subcellular location">
    <subcellularLocation>
        <location evidence="1">Endomembrane system</location>
        <topology evidence="1">Multi-pass membrane protein</topology>
    </subcellularLocation>
</comment>
<organism evidence="6 7">
    <name type="scientific">Paracoccus tegillarcae</name>
    <dbReference type="NCBI Taxonomy" id="1529068"/>
    <lineage>
        <taxon>Bacteria</taxon>
        <taxon>Pseudomonadati</taxon>
        <taxon>Pseudomonadota</taxon>
        <taxon>Alphaproteobacteria</taxon>
        <taxon>Rhodobacterales</taxon>
        <taxon>Paracoccaceae</taxon>
        <taxon>Paracoccus</taxon>
    </lineage>
</organism>
<dbReference type="Proteomes" id="UP000233742">
    <property type="component" value="Plasmid pBM153"/>
</dbReference>
<evidence type="ECO:0000256" key="5">
    <source>
        <dbReference type="SAM" id="Phobius"/>
    </source>
</evidence>
<evidence type="ECO:0000256" key="1">
    <source>
        <dbReference type="ARBA" id="ARBA00004127"/>
    </source>
</evidence>
<protein>
    <submittedName>
        <fullName evidence="6">Heavy metal resistance protein CzcN</fullName>
    </submittedName>
</protein>
<keyword evidence="6" id="KW-0614">Plasmid</keyword>
<keyword evidence="2 5" id="KW-0812">Transmembrane</keyword>
<keyword evidence="7" id="KW-1185">Reference proteome</keyword>
<accession>A0A2K9EL66</accession>
<dbReference type="Pfam" id="PF04191">
    <property type="entry name" value="PEMT"/>
    <property type="match status" value="1"/>
</dbReference>
<proteinExistence type="predicted"/>
<evidence type="ECO:0000256" key="2">
    <source>
        <dbReference type="ARBA" id="ARBA00022692"/>
    </source>
</evidence>
<reference evidence="6 7" key="1">
    <citation type="submission" date="2017-12" db="EMBL/GenBank/DDBJ databases">
        <authorList>
            <person name="Hurst M.R.H."/>
        </authorList>
    </citation>
    <scope>NUCLEOTIDE SEQUENCE [LARGE SCALE GENOMIC DNA]</scope>
    <source>
        <strain evidence="6 7">BM15</strain>
        <plasmid evidence="7">Plasmid pbm153</plasmid>
    </source>
</reference>
<dbReference type="AlphaFoldDB" id="A0A2K9EL66"/>
<sequence length="153" mass="16697">MVWTPTVVIFVAAPIVGIIEWNALDWFDWLRFGVGVPLIVGGNIIVWRGVFGIGMDATSGARGQLKTDGLYRYTRNPQYLADMGILTGWAVLSASPSAWIIAASGVAALALAPFAEEPWLEEIYGDPYRRYCKSAPRFLGVPGYLTENGGESR</sequence>
<feature type="transmembrane region" description="Helical" evidence="5">
    <location>
        <begin position="7"/>
        <end position="24"/>
    </location>
</feature>
<dbReference type="InterPro" id="IPR007318">
    <property type="entry name" value="Phopholipid_MeTrfase"/>
</dbReference>
<dbReference type="GO" id="GO:0012505">
    <property type="term" value="C:endomembrane system"/>
    <property type="evidence" value="ECO:0007669"/>
    <property type="project" value="UniProtKB-SubCell"/>
</dbReference>
<dbReference type="EMBL" id="CP025411">
    <property type="protein sequence ID" value="AUH35780.1"/>
    <property type="molecule type" value="Genomic_DNA"/>
</dbReference>
<name>A0A2K9EL66_9RHOB</name>
<evidence type="ECO:0000256" key="3">
    <source>
        <dbReference type="ARBA" id="ARBA00022989"/>
    </source>
</evidence>
<geneLocation type="plasmid" evidence="7">
    <name>pbm153</name>
</geneLocation>
<feature type="transmembrane region" description="Helical" evidence="5">
    <location>
        <begin position="36"/>
        <end position="58"/>
    </location>
</feature>
<evidence type="ECO:0000313" key="7">
    <source>
        <dbReference type="Proteomes" id="UP000233742"/>
    </source>
</evidence>
<keyword evidence="3 5" id="KW-1133">Transmembrane helix</keyword>
<evidence type="ECO:0000256" key="4">
    <source>
        <dbReference type="ARBA" id="ARBA00023136"/>
    </source>
</evidence>
<keyword evidence="4 5" id="KW-0472">Membrane</keyword>
<dbReference type="OrthoDB" id="9811969at2"/>